<evidence type="ECO:0000313" key="5">
    <source>
        <dbReference type="Proteomes" id="UP000077248"/>
    </source>
</evidence>
<dbReference type="KEGG" id="aalt:CC77DRAFT_1024444"/>
<evidence type="ECO:0000256" key="2">
    <source>
        <dbReference type="SAM" id="MobiDB-lite"/>
    </source>
</evidence>
<dbReference type="VEuPathDB" id="FungiDB:CC77DRAFT_1024444"/>
<gene>
    <name evidence="4" type="ORF">CC77DRAFT_1024444</name>
</gene>
<feature type="zinc finger region" description="C3H1-type" evidence="1">
    <location>
        <begin position="220"/>
        <end position="246"/>
    </location>
</feature>
<feature type="compositionally biased region" description="Low complexity" evidence="2">
    <location>
        <begin position="309"/>
        <end position="320"/>
    </location>
</feature>
<dbReference type="Gene3D" id="4.10.1000.10">
    <property type="entry name" value="Zinc finger, CCCH-type"/>
    <property type="match status" value="2"/>
</dbReference>
<reference evidence="4 5" key="1">
    <citation type="submission" date="2016-05" db="EMBL/GenBank/DDBJ databases">
        <title>Comparative analysis of secretome profiles of manganese(II)-oxidizing ascomycete fungi.</title>
        <authorList>
            <consortium name="DOE Joint Genome Institute"/>
            <person name="Zeiner C.A."/>
            <person name="Purvine S.O."/>
            <person name="Zink E.M."/>
            <person name="Wu S."/>
            <person name="Pasa-Tolic L."/>
            <person name="Chaput D.L."/>
            <person name="Haridas S."/>
            <person name="Grigoriev I.V."/>
            <person name="Santelli C.M."/>
            <person name="Hansel C.M."/>
        </authorList>
    </citation>
    <scope>NUCLEOTIDE SEQUENCE [LARGE SCALE GENOMIC DNA]</scope>
    <source>
        <strain evidence="4 5">SRC1lrK2f</strain>
    </source>
</reference>
<dbReference type="PROSITE" id="PS50103">
    <property type="entry name" value="ZF_C3H1"/>
    <property type="match status" value="3"/>
</dbReference>
<protein>
    <recommendedName>
        <fullName evidence="3">C3H1-type domain-containing protein</fullName>
    </recommendedName>
</protein>
<evidence type="ECO:0000259" key="3">
    <source>
        <dbReference type="PROSITE" id="PS50103"/>
    </source>
</evidence>
<name>A0A177DAR1_ALTAL</name>
<dbReference type="PANTHER" id="PTHR46156:SF1">
    <property type="entry name" value="ZINC FINGER CCCH DOMAIN-CONTAINING PROTEIN 3"/>
    <property type="match status" value="1"/>
</dbReference>
<dbReference type="Proteomes" id="UP000077248">
    <property type="component" value="Unassembled WGS sequence"/>
</dbReference>
<evidence type="ECO:0000256" key="1">
    <source>
        <dbReference type="PROSITE-ProRule" id="PRU00723"/>
    </source>
</evidence>
<feature type="compositionally biased region" description="Polar residues" evidence="2">
    <location>
        <begin position="343"/>
        <end position="357"/>
    </location>
</feature>
<feature type="domain" description="C3H1-type" evidence="3">
    <location>
        <begin position="275"/>
        <end position="298"/>
    </location>
</feature>
<organism evidence="4 5">
    <name type="scientific">Alternaria alternata</name>
    <name type="common">Alternaria rot fungus</name>
    <name type="synonym">Torula alternata</name>
    <dbReference type="NCBI Taxonomy" id="5599"/>
    <lineage>
        <taxon>Eukaryota</taxon>
        <taxon>Fungi</taxon>
        <taxon>Dikarya</taxon>
        <taxon>Ascomycota</taxon>
        <taxon>Pezizomycotina</taxon>
        <taxon>Dothideomycetes</taxon>
        <taxon>Pleosporomycetidae</taxon>
        <taxon>Pleosporales</taxon>
        <taxon>Pleosporineae</taxon>
        <taxon>Pleosporaceae</taxon>
        <taxon>Alternaria</taxon>
        <taxon>Alternaria sect. Alternaria</taxon>
        <taxon>Alternaria alternata complex</taxon>
    </lineage>
</organism>
<keyword evidence="1" id="KW-0479">Metal-binding</keyword>
<feature type="zinc finger region" description="C3H1-type" evidence="1">
    <location>
        <begin position="191"/>
        <end position="219"/>
    </location>
</feature>
<feature type="zinc finger region" description="C3H1-type" evidence="1">
    <location>
        <begin position="275"/>
        <end position="298"/>
    </location>
</feature>
<feature type="compositionally biased region" description="Low complexity" evidence="2">
    <location>
        <begin position="128"/>
        <end position="139"/>
    </location>
</feature>
<dbReference type="InterPro" id="IPR000571">
    <property type="entry name" value="Znf_CCCH"/>
</dbReference>
<keyword evidence="1" id="KW-0863">Zinc-finger</keyword>
<keyword evidence="1" id="KW-0862">Zinc</keyword>
<dbReference type="GO" id="GO:0005634">
    <property type="term" value="C:nucleus"/>
    <property type="evidence" value="ECO:0007669"/>
    <property type="project" value="TreeGrafter"/>
</dbReference>
<dbReference type="GO" id="GO:0008270">
    <property type="term" value="F:zinc ion binding"/>
    <property type="evidence" value="ECO:0007669"/>
    <property type="project" value="UniProtKB-KW"/>
</dbReference>
<accession>A0A177DAR1</accession>
<feature type="region of interest" description="Disordered" evidence="2">
    <location>
        <begin position="118"/>
        <end position="142"/>
    </location>
</feature>
<feature type="region of interest" description="Disordered" evidence="2">
    <location>
        <begin position="302"/>
        <end position="366"/>
    </location>
</feature>
<feature type="region of interest" description="Disordered" evidence="2">
    <location>
        <begin position="1"/>
        <end position="20"/>
    </location>
</feature>
<dbReference type="RefSeq" id="XP_018381440.1">
    <property type="nucleotide sequence ID" value="XM_018525876.1"/>
</dbReference>
<dbReference type="STRING" id="5599.A0A177DAR1"/>
<proteinExistence type="predicted"/>
<evidence type="ECO:0000313" key="4">
    <source>
        <dbReference type="EMBL" id="OAG16019.1"/>
    </source>
</evidence>
<dbReference type="OMA" id="TQQADFV"/>
<dbReference type="GeneID" id="29111470"/>
<keyword evidence="5" id="KW-1185">Reference proteome</keyword>
<dbReference type="PANTHER" id="PTHR46156">
    <property type="entry name" value="CCCH ZINGC FINGER"/>
    <property type="match status" value="1"/>
</dbReference>
<feature type="domain" description="C3H1-type" evidence="3">
    <location>
        <begin position="191"/>
        <end position="219"/>
    </location>
</feature>
<dbReference type="AlphaFoldDB" id="A0A177DAR1"/>
<dbReference type="EMBL" id="KV441491">
    <property type="protein sequence ID" value="OAG16019.1"/>
    <property type="molecule type" value="Genomic_DNA"/>
</dbReference>
<feature type="domain" description="C3H1-type" evidence="3">
    <location>
        <begin position="220"/>
        <end position="246"/>
    </location>
</feature>
<dbReference type="SMART" id="SM00356">
    <property type="entry name" value="ZnF_C3H1"/>
    <property type="match status" value="4"/>
</dbReference>
<sequence>MVSRDPPPYTQDQIAAMTSPEEKIRAMAELKSYIVRMKKENELRSNGYSGSGYRNTSGTFNHHESPHYPRGSYRGAYHGGRGRGHTPYHPYSRPYTTPHFAHSSVAVKGTGNAIQSLKVKEEEDLPQTTTDGTVSSSSDHQQPESRRLCAIFTSTGISTKRQFRDLSLPFCASNIWTGQCSRPACYLVHDPDKQAVCKPWFYKDSCAKGDYCSLPHDASSHNAPTCLHFQAGRCTKEDCRFAHIRVNPTALNCVAFGRMGYCEKGDTCAELHAHECPDFANTGDCYYGESCRLSHIRRATRMRKATRGSSPAHSPSSNSPGTSDTPDEGMDTAQDAPEWTMPKNANPQTPQQFTQQADFVAFETDE</sequence>
<feature type="compositionally biased region" description="Polar residues" evidence="2">
    <location>
        <begin position="46"/>
        <end position="60"/>
    </location>
</feature>
<feature type="region of interest" description="Disordered" evidence="2">
    <location>
        <begin position="46"/>
        <end position="68"/>
    </location>
</feature>